<reference evidence="6 7" key="1">
    <citation type="journal article" date="2010" name="Plant Cell">
        <title>The Chlorella variabilis NC64A genome reveals adaptation to photosymbiosis, coevolution with viruses, and cryptic sex.</title>
        <authorList>
            <person name="Blanc G."/>
            <person name="Duncan G."/>
            <person name="Agarkova I."/>
            <person name="Borodovsky M."/>
            <person name="Gurnon J."/>
            <person name="Kuo A."/>
            <person name="Lindquist E."/>
            <person name="Lucas S."/>
            <person name="Pangilinan J."/>
            <person name="Polle J."/>
            <person name="Salamov A."/>
            <person name="Terry A."/>
            <person name="Yamada T."/>
            <person name="Dunigan D.D."/>
            <person name="Grigoriev I.V."/>
            <person name="Claverie J.M."/>
            <person name="Van Etten J.L."/>
        </authorList>
    </citation>
    <scope>NUCLEOTIDE SEQUENCE [LARGE SCALE GENOMIC DNA]</scope>
    <source>
        <strain evidence="6 7">NC64A</strain>
    </source>
</reference>
<dbReference type="GO" id="GO:0006508">
    <property type="term" value="P:proteolysis"/>
    <property type="evidence" value="ECO:0007669"/>
    <property type="project" value="UniProtKB-KW"/>
</dbReference>
<dbReference type="CDD" id="cd00190">
    <property type="entry name" value="Tryp_SPc"/>
    <property type="match status" value="1"/>
</dbReference>
<keyword evidence="2 4" id="KW-0378">Hydrolase</keyword>
<dbReference type="GO" id="GO:0004252">
    <property type="term" value="F:serine-type endopeptidase activity"/>
    <property type="evidence" value="ECO:0007669"/>
    <property type="project" value="InterPro"/>
</dbReference>
<keyword evidence="7" id="KW-1185">Reference proteome</keyword>
<dbReference type="PROSITE" id="PS00134">
    <property type="entry name" value="TRYPSIN_HIS"/>
    <property type="match status" value="1"/>
</dbReference>
<dbReference type="GeneID" id="17352529"/>
<dbReference type="PRINTS" id="PR00722">
    <property type="entry name" value="CHYMOTRYPSIN"/>
</dbReference>
<dbReference type="OrthoDB" id="512168at2759"/>
<dbReference type="PROSITE" id="PS50240">
    <property type="entry name" value="TRYPSIN_DOM"/>
    <property type="match status" value="1"/>
</dbReference>
<dbReference type="InterPro" id="IPR043504">
    <property type="entry name" value="Peptidase_S1_PA_chymotrypsin"/>
</dbReference>
<dbReference type="InParanoid" id="E1ZM81"/>
<evidence type="ECO:0000313" key="6">
    <source>
        <dbReference type="EMBL" id="EFN53063.1"/>
    </source>
</evidence>
<feature type="domain" description="Peptidase S1" evidence="5">
    <location>
        <begin position="1"/>
        <end position="229"/>
    </location>
</feature>
<dbReference type="Gene3D" id="2.40.10.10">
    <property type="entry name" value="Trypsin-like serine proteases"/>
    <property type="match status" value="1"/>
</dbReference>
<gene>
    <name evidence="6" type="ORF">CHLNCDRAFT_11918</name>
</gene>
<evidence type="ECO:0000256" key="2">
    <source>
        <dbReference type="ARBA" id="ARBA00022801"/>
    </source>
</evidence>
<dbReference type="InterPro" id="IPR018114">
    <property type="entry name" value="TRYPSIN_HIS"/>
</dbReference>
<dbReference type="PANTHER" id="PTHR24252:SF17">
    <property type="entry name" value="SUPPRESSOR OF TUMORIGENICITY 14 PROTEIN HOMOLOG-RELATED"/>
    <property type="match status" value="1"/>
</dbReference>
<evidence type="ECO:0000313" key="7">
    <source>
        <dbReference type="Proteomes" id="UP000008141"/>
    </source>
</evidence>
<proteinExistence type="predicted"/>
<keyword evidence="1 4" id="KW-0645">Protease</keyword>
<dbReference type="OMA" id="TWINQVI"/>
<feature type="non-terminal residue" evidence="6">
    <location>
        <position position="1"/>
    </location>
</feature>
<dbReference type="eggNOG" id="KOG3627">
    <property type="taxonomic scope" value="Eukaryota"/>
</dbReference>
<dbReference type="InterPro" id="IPR001314">
    <property type="entry name" value="Peptidase_S1A"/>
</dbReference>
<keyword evidence="3" id="KW-1015">Disulfide bond</keyword>
<dbReference type="EMBL" id="GL433853">
    <property type="protein sequence ID" value="EFN53063.1"/>
    <property type="molecule type" value="Genomic_DNA"/>
</dbReference>
<dbReference type="RefSeq" id="XP_005845165.1">
    <property type="nucleotide sequence ID" value="XM_005845103.1"/>
</dbReference>
<dbReference type="STRING" id="554065.E1ZM81"/>
<dbReference type="SUPFAM" id="SSF50494">
    <property type="entry name" value="Trypsin-like serine proteases"/>
    <property type="match status" value="1"/>
</dbReference>
<dbReference type="InterPro" id="IPR009003">
    <property type="entry name" value="Peptidase_S1_PA"/>
</dbReference>
<sequence>IVGGSAAPVGRYPYMVSLRDASGSHYCGGSLIAPRVLLTAAHCVADAVHKFPSVHIGRQYLSQAESDYDVRRTVTTAIHGSYDPATSANDIALLRLDAASTKAPLALPTFDLVPANNTPLSVLGFGTTSEGGMYLSSDLQHVTIAYFDAATCQALYPFGQIKPGMLCAGALAGGKDSCQGDSGGPLVLPSSNSASGDLQLGVTSWGYGCARPGLPGVYTSTAHYRSWIN</sequence>
<dbReference type="PANTHER" id="PTHR24252">
    <property type="entry name" value="ACROSIN-RELATED"/>
    <property type="match status" value="1"/>
</dbReference>
<accession>E1ZM81</accession>
<dbReference type="KEGG" id="cvr:CHLNCDRAFT_11918"/>
<dbReference type="InterPro" id="IPR001254">
    <property type="entry name" value="Trypsin_dom"/>
</dbReference>
<dbReference type="InterPro" id="IPR033116">
    <property type="entry name" value="TRYPSIN_SER"/>
</dbReference>
<dbReference type="SMART" id="SM00020">
    <property type="entry name" value="Tryp_SPc"/>
    <property type="match status" value="1"/>
</dbReference>
<dbReference type="MEROPS" id="S01.A83"/>
<evidence type="ECO:0000256" key="1">
    <source>
        <dbReference type="ARBA" id="ARBA00022670"/>
    </source>
</evidence>
<keyword evidence="4" id="KW-0720">Serine protease</keyword>
<dbReference type="Pfam" id="PF00089">
    <property type="entry name" value="Trypsin"/>
    <property type="match status" value="1"/>
</dbReference>
<evidence type="ECO:0000256" key="3">
    <source>
        <dbReference type="ARBA" id="ARBA00023157"/>
    </source>
</evidence>
<dbReference type="AlphaFoldDB" id="E1ZM81"/>
<feature type="non-terminal residue" evidence="6">
    <location>
        <position position="229"/>
    </location>
</feature>
<protein>
    <recommendedName>
        <fullName evidence="5">Peptidase S1 domain-containing protein</fullName>
    </recommendedName>
</protein>
<evidence type="ECO:0000259" key="5">
    <source>
        <dbReference type="PROSITE" id="PS50240"/>
    </source>
</evidence>
<organism evidence="7">
    <name type="scientific">Chlorella variabilis</name>
    <name type="common">Green alga</name>
    <dbReference type="NCBI Taxonomy" id="554065"/>
    <lineage>
        <taxon>Eukaryota</taxon>
        <taxon>Viridiplantae</taxon>
        <taxon>Chlorophyta</taxon>
        <taxon>core chlorophytes</taxon>
        <taxon>Trebouxiophyceae</taxon>
        <taxon>Chlorellales</taxon>
        <taxon>Chlorellaceae</taxon>
        <taxon>Chlorella clade</taxon>
        <taxon>Chlorella</taxon>
    </lineage>
</organism>
<dbReference type="FunFam" id="2.40.10.10:FF:000002">
    <property type="entry name" value="Transmembrane protease serine"/>
    <property type="match status" value="1"/>
</dbReference>
<name>E1ZM81_CHLVA</name>
<evidence type="ECO:0000256" key="4">
    <source>
        <dbReference type="RuleBase" id="RU363034"/>
    </source>
</evidence>
<dbReference type="PROSITE" id="PS00135">
    <property type="entry name" value="TRYPSIN_SER"/>
    <property type="match status" value="1"/>
</dbReference>
<dbReference type="Proteomes" id="UP000008141">
    <property type="component" value="Unassembled WGS sequence"/>
</dbReference>